<sequence length="103" mass="11751">MFRLLRSLDGQRVQQPPDFHLAAQGCQLFSRFFRGKIDNLISGLQCLNDIDRPSDERRCFTDCIDVFDRTTSTEITAICCATKKTMARNSMFMNEDTISSDCA</sequence>
<name>A0AAD9NLL6_RIDPI</name>
<evidence type="ECO:0000313" key="2">
    <source>
        <dbReference type="Proteomes" id="UP001209878"/>
    </source>
</evidence>
<accession>A0AAD9NLL6</accession>
<evidence type="ECO:0000313" key="1">
    <source>
        <dbReference type="EMBL" id="KAK2173108.1"/>
    </source>
</evidence>
<keyword evidence="2" id="KW-1185">Reference proteome</keyword>
<comment type="caution">
    <text evidence="1">The sequence shown here is derived from an EMBL/GenBank/DDBJ whole genome shotgun (WGS) entry which is preliminary data.</text>
</comment>
<reference evidence="1" key="1">
    <citation type="journal article" date="2023" name="Mol. Biol. Evol.">
        <title>Third-Generation Sequencing Reveals the Adaptive Role of the Epigenome in Three Deep-Sea Polychaetes.</title>
        <authorList>
            <person name="Perez M."/>
            <person name="Aroh O."/>
            <person name="Sun Y."/>
            <person name="Lan Y."/>
            <person name="Juniper S.K."/>
            <person name="Young C.R."/>
            <person name="Angers B."/>
            <person name="Qian P.Y."/>
        </authorList>
    </citation>
    <scope>NUCLEOTIDE SEQUENCE</scope>
    <source>
        <strain evidence="1">R07B-5</strain>
    </source>
</reference>
<organism evidence="1 2">
    <name type="scientific">Ridgeia piscesae</name>
    <name type="common">Tubeworm</name>
    <dbReference type="NCBI Taxonomy" id="27915"/>
    <lineage>
        <taxon>Eukaryota</taxon>
        <taxon>Metazoa</taxon>
        <taxon>Spiralia</taxon>
        <taxon>Lophotrochozoa</taxon>
        <taxon>Annelida</taxon>
        <taxon>Polychaeta</taxon>
        <taxon>Sedentaria</taxon>
        <taxon>Canalipalpata</taxon>
        <taxon>Sabellida</taxon>
        <taxon>Siboglinidae</taxon>
        <taxon>Ridgeia</taxon>
    </lineage>
</organism>
<gene>
    <name evidence="1" type="ORF">NP493_903g00016</name>
</gene>
<dbReference type="AlphaFoldDB" id="A0AAD9NLL6"/>
<protein>
    <submittedName>
        <fullName evidence="1">Uncharacterized protein</fullName>
    </submittedName>
</protein>
<dbReference type="EMBL" id="JAODUO010000901">
    <property type="protein sequence ID" value="KAK2173108.1"/>
    <property type="molecule type" value="Genomic_DNA"/>
</dbReference>
<proteinExistence type="predicted"/>
<dbReference type="Proteomes" id="UP001209878">
    <property type="component" value="Unassembled WGS sequence"/>
</dbReference>